<comment type="caution">
    <text evidence="1">The sequence shown here is derived from an EMBL/GenBank/DDBJ whole genome shotgun (WGS) entry which is preliminary data.</text>
</comment>
<dbReference type="AlphaFoldDB" id="A0A2P5E034"/>
<evidence type="ECO:0000313" key="1">
    <source>
        <dbReference type="EMBL" id="PON78911.1"/>
    </source>
</evidence>
<reference evidence="2" key="1">
    <citation type="submission" date="2016-06" db="EMBL/GenBank/DDBJ databases">
        <title>Parallel loss of symbiosis genes in relatives of nitrogen-fixing non-legume Parasponia.</title>
        <authorList>
            <person name="Van Velzen R."/>
            <person name="Holmer R."/>
            <person name="Bu F."/>
            <person name="Rutten L."/>
            <person name="Van Zeijl A."/>
            <person name="Liu W."/>
            <person name="Santuari L."/>
            <person name="Cao Q."/>
            <person name="Sharma T."/>
            <person name="Shen D."/>
            <person name="Roswanjaya Y."/>
            <person name="Wardhani T."/>
            <person name="Kalhor M.S."/>
            <person name="Jansen J."/>
            <person name="Van den Hoogen J."/>
            <person name="Gungor B."/>
            <person name="Hartog M."/>
            <person name="Hontelez J."/>
            <person name="Verver J."/>
            <person name="Yang W.-C."/>
            <person name="Schijlen E."/>
            <person name="Repin R."/>
            <person name="Schilthuizen M."/>
            <person name="Schranz E."/>
            <person name="Heidstra R."/>
            <person name="Miyata K."/>
            <person name="Fedorova E."/>
            <person name="Kohlen W."/>
            <person name="Bisseling T."/>
            <person name="Smit S."/>
            <person name="Geurts R."/>
        </authorList>
    </citation>
    <scope>NUCLEOTIDE SEQUENCE [LARGE SCALE GENOMIC DNA]</scope>
    <source>
        <strain evidence="2">cv. RG33-2</strain>
    </source>
</reference>
<sequence length="36" mass="4387">MRIMNINYRFVIFKELFSISIGAKYFTIKCVKRQEV</sequence>
<organism evidence="1 2">
    <name type="scientific">Trema orientale</name>
    <name type="common">Charcoal tree</name>
    <name type="synonym">Celtis orientalis</name>
    <dbReference type="NCBI Taxonomy" id="63057"/>
    <lineage>
        <taxon>Eukaryota</taxon>
        <taxon>Viridiplantae</taxon>
        <taxon>Streptophyta</taxon>
        <taxon>Embryophyta</taxon>
        <taxon>Tracheophyta</taxon>
        <taxon>Spermatophyta</taxon>
        <taxon>Magnoliopsida</taxon>
        <taxon>eudicotyledons</taxon>
        <taxon>Gunneridae</taxon>
        <taxon>Pentapetalae</taxon>
        <taxon>rosids</taxon>
        <taxon>fabids</taxon>
        <taxon>Rosales</taxon>
        <taxon>Cannabaceae</taxon>
        <taxon>Trema</taxon>
    </lineage>
</organism>
<accession>A0A2P5E034</accession>
<keyword evidence="2" id="KW-1185">Reference proteome</keyword>
<dbReference type="InParanoid" id="A0A2P5E034"/>
<evidence type="ECO:0000313" key="2">
    <source>
        <dbReference type="Proteomes" id="UP000237000"/>
    </source>
</evidence>
<protein>
    <submittedName>
        <fullName evidence="1">Uncharacterized protein</fullName>
    </submittedName>
</protein>
<proteinExistence type="predicted"/>
<dbReference type="Proteomes" id="UP000237000">
    <property type="component" value="Unassembled WGS sequence"/>
</dbReference>
<gene>
    <name evidence="1" type="ORF">TorRG33x02_236890</name>
</gene>
<dbReference type="EMBL" id="JXTC01000238">
    <property type="protein sequence ID" value="PON78911.1"/>
    <property type="molecule type" value="Genomic_DNA"/>
</dbReference>
<name>A0A2P5E034_TREOI</name>